<dbReference type="Gene3D" id="3.10.310.50">
    <property type="match status" value="1"/>
</dbReference>
<evidence type="ECO:0000259" key="4">
    <source>
        <dbReference type="Pfam" id="PF04536"/>
    </source>
</evidence>
<keyword evidence="2" id="KW-0812">Transmembrane</keyword>
<feature type="compositionally biased region" description="Low complexity" evidence="1">
    <location>
        <begin position="655"/>
        <end position="665"/>
    </location>
</feature>
<feature type="region of interest" description="Disordered" evidence="1">
    <location>
        <begin position="654"/>
        <end position="673"/>
    </location>
</feature>
<evidence type="ECO:0000256" key="2">
    <source>
        <dbReference type="SAM" id="Phobius"/>
    </source>
</evidence>
<gene>
    <name evidence="5" type="ORF">NCTC1935_00280</name>
</gene>
<dbReference type="InterPro" id="IPR007621">
    <property type="entry name" value="TPM_dom"/>
</dbReference>
<dbReference type="EMBL" id="CAACYE010000005">
    <property type="protein sequence ID" value="VFA81790.1"/>
    <property type="molecule type" value="Genomic_DNA"/>
</dbReference>
<keyword evidence="3" id="KW-0732">Signal</keyword>
<name>A0A449G819_NOCFR</name>
<keyword evidence="2" id="KW-1133">Transmembrane helix</keyword>
<protein>
    <submittedName>
        <fullName evidence="5">Domain of uncharacterized function (DUF477)</fullName>
    </submittedName>
</protein>
<dbReference type="RefSeq" id="WP_137354385.1">
    <property type="nucleotide sequence ID" value="NZ_CAACYE020000001.1"/>
</dbReference>
<sequence>MPLPTRNRVRRSARVIVGLLLVILALTGAPGALAEPPTRMGTYVVDEAGVLDGDGAARVRSAVERLYADHRIRLWVYYVHDFGGASPEQWATRTAAVSGFGERDLLLAVATDAREYWLAGSVPGGVSDGELDTVLTDRVEPALRDSRWAEAAVAAADGLGAALSGGGISGRAVLVALLVVAALVGGLVLWSRKRRRDRAATELAAARQVDPTDSAALAALPLAALHARSREVLVEIDDAIRASAEELALAVGEFGETAAMPFTTAVGEAKAAAARAFRIRQQLDDAVPETPDQQRSLLIELITLVGRADRELDARVAEFDAMRDLLIDAPGRLDGLTRDLVELTGRVPASEAELTRLAAAHPAGVLAPIADNVRMARERIAFAEENIDAGRAALARPVGEQGPAVGAIRAAESAIGQARALLDAVDNAAANIQQARDGLPAALDELRKDIAAATELEGYGGAELAAATAAARQTLDATTAQADTDPLSAFHDAVAADADLDRALAAATDRKLAVADLRRRFDHAMTDAQARIGAAADFISTRRGGVDATARTRLSEAQRHLDAAHALAAADPAQALTHAQSAAGLAGRALQEAQASVRAFEASRPPSGGAQAGAILGGILVEGLLRGAMTGGRRGGGFGGGGFGGGGFGGGGFGPRSFGGSSGSRRVSRGGRF</sequence>
<proteinExistence type="predicted"/>
<dbReference type="Pfam" id="PF04536">
    <property type="entry name" value="TPM_phosphatase"/>
    <property type="match status" value="1"/>
</dbReference>
<dbReference type="AlphaFoldDB" id="A0A449G819"/>
<keyword evidence="2" id="KW-0472">Membrane</keyword>
<feature type="transmembrane region" description="Helical" evidence="2">
    <location>
        <begin position="172"/>
        <end position="190"/>
    </location>
</feature>
<feature type="chain" id="PRO_5030094352" evidence="3">
    <location>
        <begin position="35"/>
        <end position="673"/>
    </location>
</feature>
<feature type="signal peptide" evidence="3">
    <location>
        <begin position="1"/>
        <end position="34"/>
    </location>
</feature>
<organism evidence="5">
    <name type="scientific">Nocardia farcinica</name>
    <dbReference type="NCBI Taxonomy" id="37329"/>
    <lineage>
        <taxon>Bacteria</taxon>
        <taxon>Bacillati</taxon>
        <taxon>Actinomycetota</taxon>
        <taxon>Actinomycetes</taxon>
        <taxon>Mycobacteriales</taxon>
        <taxon>Nocardiaceae</taxon>
        <taxon>Nocardia</taxon>
    </lineage>
</organism>
<evidence type="ECO:0000256" key="3">
    <source>
        <dbReference type="SAM" id="SignalP"/>
    </source>
</evidence>
<accession>A0A449G819</accession>
<evidence type="ECO:0000313" key="5">
    <source>
        <dbReference type="EMBL" id="VFA81790.1"/>
    </source>
</evidence>
<evidence type="ECO:0000256" key="1">
    <source>
        <dbReference type="SAM" id="MobiDB-lite"/>
    </source>
</evidence>
<reference evidence="5" key="1">
    <citation type="submission" date="2019-02" db="EMBL/GenBank/DDBJ databases">
        <authorList>
            <consortium name="Pathogen Informatics"/>
        </authorList>
    </citation>
    <scope>NUCLEOTIDE SEQUENCE</scope>
    <source>
        <strain evidence="5">3012STDY6733949</strain>
    </source>
</reference>
<feature type="domain" description="TPM" evidence="4">
    <location>
        <begin position="44"/>
        <end position="161"/>
    </location>
</feature>